<keyword evidence="14" id="KW-1185">Reference proteome</keyword>
<dbReference type="PROSITE" id="PS52016">
    <property type="entry name" value="TONB_DEPENDENT_REC_3"/>
    <property type="match status" value="1"/>
</dbReference>
<keyword evidence="7 8" id="KW-0998">Cell outer membrane</keyword>
<dbReference type="SUPFAM" id="SSF56935">
    <property type="entry name" value="Porins"/>
    <property type="match status" value="1"/>
</dbReference>
<reference evidence="13 14" key="1">
    <citation type="submission" date="2016-10" db="EMBL/GenBank/DDBJ databases">
        <authorList>
            <person name="de Groot N.N."/>
        </authorList>
    </citation>
    <scope>NUCLEOTIDE SEQUENCE [LARGE SCALE GENOMIC DNA]</scope>
    <source>
        <strain evidence="14">E92,LMG 26720,CCM 7988</strain>
    </source>
</reference>
<gene>
    <name evidence="13" type="ORF">SAMN04515674_10992</name>
</gene>
<accession>A0A1I5VFV3</accession>
<dbReference type="RefSeq" id="WP_092018121.1">
    <property type="nucleotide sequence ID" value="NZ_FOXH01000009.1"/>
</dbReference>
<keyword evidence="10" id="KW-0732">Signal</keyword>
<dbReference type="STRING" id="1079859.SAMN04515674_10992"/>
<evidence type="ECO:0000256" key="8">
    <source>
        <dbReference type="PROSITE-ProRule" id="PRU01360"/>
    </source>
</evidence>
<keyword evidence="3 8" id="KW-1134">Transmembrane beta strand</keyword>
<feature type="chain" id="PRO_5011453687" evidence="10">
    <location>
        <begin position="31"/>
        <end position="991"/>
    </location>
</feature>
<evidence type="ECO:0000256" key="6">
    <source>
        <dbReference type="ARBA" id="ARBA00023136"/>
    </source>
</evidence>
<dbReference type="InterPro" id="IPR008969">
    <property type="entry name" value="CarboxyPept-like_regulatory"/>
</dbReference>
<dbReference type="EMBL" id="FOXH01000009">
    <property type="protein sequence ID" value="SFQ06359.1"/>
    <property type="molecule type" value="Genomic_DNA"/>
</dbReference>
<evidence type="ECO:0000259" key="12">
    <source>
        <dbReference type="Pfam" id="PF07715"/>
    </source>
</evidence>
<dbReference type="GO" id="GO:0009279">
    <property type="term" value="C:cell outer membrane"/>
    <property type="evidence" value="ECO:0007669"/>
    <property type="project" value="UniProtKB-SubCell"/>
</dbReference>
<comment type="subcellular location">
    <subcellularLocation>
        <location evidence="1 8">Cell outer membrane</location>
        <topology evidence="1 8">Multi-pass membrane protein</topology>
    </subcellularLocation>
</comment>
<dbReference type="Gene3D" id="2.40.170.20">
    <property type="entry name" value="TonB-dependent receptor, beta-barrel domain"/>
    <property type="match status" value="1"/>
</dbReference>
<dbReference type="Gene3D" id="2.60.40.1120">
    <property type="entry name" value="Carboxypeptidase-like, regulatory domain"/>
    <property type="match status" value="1"/>
</dbReference>
<dbReference type="SUPFAM" id="SSF49464">
    <property type="entry name" value="Carboxypeptidase regulatory domain-like"/>
    <property type="match status" value="1"/>
</dbReference>
<dbReference type="Gene3D" id="2.170.130.10">
    <property type="entry name" value="TonB-dependent receptor, plug domain"/>
    <property type="match status" value="1"/>
</dbReference>
<dbReference type="NCBIfam" id="TIGR04056">
    <property type="entry name" value="OMP_RagA_SusC"/>
    <property type="match status" value="1"/>
</dbReference>
<evidence type="ECO:0000259" key="11">
    <source>
        <dbReference type="Pfam" id="PF00593"/>
    </source>
</evidence>
<name>A0A1I5VFV3_9BACT</name>
<keyword evidence="5 9" id="KW-0798">TonB box</keyword>
<dbReference type="InterPro" id="IPR037066">
    <property type="entry name" value="Plug_dom_sf"/>
</dbReference>
<evidence type="ECO:0000256" key="2">
    <source>
        <dbReference type="ARBA" id="ARBA00022448"/>
    </source>
</evidence>
<dbReference type="NCBIfam" id="TIGR04057">
    <property type="entry name" value="SusC_RagA_signa"/>
    <property type="match status" value="1"/>
</dbReference>
<evidence type="ECO:0000313" key="14">
    <source>
        <dbReference type="Proteomes" id="UP000199306"/>
    </source>
</evidence>
<dbReference type="AlphaFoldDB" id="A0A1I5VFV3"/>
<keyword evidence="4 8" id="KW-0812">Transmembrane</keyword>
<organism evidence="13 14">
    <name type="scientific">Pseudarcicella hirudinis</name>
    <dbReference type="NCBI Taxonomy" id="1079859"/>
    <lineage>
        <taxon>Bacteria</taxon>
        <taxon>Pseudomonadati</taxon>
        <taxon>Bacteroidota</taxon>
        <taxon>Cytophagia</taxon>
        <taxon>Cytophagales</taxon>
        <taxon>Flectobacillaceae</taxon>
        <taxon>Pseudarcicella</taxon>
    </lineage>
</organism>
<feature type="domain" description="TonB-dependent receptor-like beta-barrel" evidence="11">
    <location>
        <begin position="393"/>
        <end position="949"/>
    </location>
</feature>
<protein>
    <submittedName>
        <fullName evidence="13">Iron complex outermembrane recepter protein</fullName>
    </submittedName>
</protein>
<evidence type="ECO:0000256" key="3">
    <source>
        <dbReference type="ARBA" id="ARBA00022452"/>
    </source>
</evidence>
<evidence type="ECO:0000256" key="10">
    <source>
        <dbReference type="SAM" id="SignalP"/>
    </source>
</evidence>
<evidence type="ECO:0000256" key="1">
    <source>
        <dbReference type="ARBA" id="ARBA00004571"/>
    </source>
</evidence>
<dbReference type="InterPro" id="IPR039426">
    <property type="entry name" value="TonB-dep_rcpt-like"/>
</dbReference>
<evidence type="ECO:0000313" key="13">
    <source>
        <dbReference type="EMBL" id="SFQ06359.1"/>
    </source>
</evidence>
<proteinExistence type="inferred from homology"/>
<feature type="signal peptide" evidence="10">
    <location>
        <begin position="1"/>
        <end position="30"/>
    </location>
</feature>
<keyword evidence="6 8" id="KW-0472">Membrane</keyword>
<sequence length="991" mass="108854">MIYSILLRKGKKQFLLFLWFLAFLAPGTYASSLADKPVKGNVKDEKNAGIPGVNVRIKGQNVAATTDASGNFVIKTKSENDVLVFSFVGYTTKEITVGNQSEINVTLEVDVKQLGEVVVTGYGSSSKKTITGSVSSITAANFNVGAIASPGQLLQGKVPGLNISRSGDPNSEPSVILRGPSTLRSGAQEPFYVIDGVPGASISLVAPADIESIDVLRDASSTAIYGSRAANGVIMITTKKSKSGESRLEYSTYAAVENVSNKINMLSGDQLRQYLKDNGQSLTAANNDAGANTNWQDEVQRTGYSQNHNLSYGGGSTNSTYGVSLNYFNNKGIIKTTSLDRMIIKAYINSRFFNDRLKLSLNVTNSNSNGNDVFQSELFGNMLTYLPTVNVFRPDGSYTEDPTRGGYLNPVSIINNNTYEKKRNDLLLSGIAEVNILKDLKYTLSISSQKNEFKENIYMNNLSNLALGLNGKAQRSVYENTQNVIESYFNYDKYIGNHTLKLLAGYSWQENRGNDGFGASTRNFYNDALSFNNLYLGNPKVLADVSFLDKSISTLRLISFYGRVNYSYDNKYLFQASLRKDGSSAFGANQRWGYFPSFSAGWRISQEDFMKNLPAISELKLRAGYGVSGNSAGFDAFTSILRYGSVGKYYSNGDVVNAIGVVQNPNEDLKWESTSTTNIGLDFSLFNSRINGTIDYYIKNTSDLIWDQYPVSTTVYFLPTITANVGKIQNKGIELTLDASVVKKSDFSWNVALNLAHNDNKVVSLSNDKFKVNSIQTAFLGGKGQSGNWSQIVQEGYPLGTFNLWHYMGKNENGVSTYQKADGTVVASQPLTSDYTIAGNAQPDLIYGLNNTFRYKNFDFNFFVRGTVGNKILNMTLAALNSPADAKNQNIPAFTLGESFKDINAYLTSDRYLENGSYLRLDNATLGYSVKTNANSIKKLRFYVSATNLFVITGYRGIDPEINIGGLTPGIDNRNFYPKTRSFLIGANILF</sequence>
<dbReference type="Pfam" id="PF00593">
    <property type="entry name" value="TonB_dep_Rec_b-barrel"/>
    <property type="match status" value="1"/>
</dbReference>
<comment type="similarity">
    <text evidence="8 9">Belongs to the TonB-dependent receptor family.</text>
</comment>
<evidence type="ECO:0000256" key="5">
    <source>
        <dbReference type="ARBA" id="ARBA00023077"/>
    </source>
</evidence>
<evidence type="ECO:0000256" key="7">
    <source>
        <dbReference type="ARBA" id="ARBA00023237"/>
    </source>
</evidence>
<dbReference type="InterPro" id="IPR036942">
    <property type="entry name" value="Beta-barrel_TonB_sf"/>
</dbReference>
<evidence type="ECO:0000256" key="9">
    <source>
        <dbReference type="RuleBase" id="RU003357"/>
    </source>
</evidence>
<keyword evidence="2 8" id="KW-0813">Transport</keyword>
<dbReference type="InterPro" id="IPR023996">
    <property type="entry name" value="TonB-dep_OMP_SusC/RagA"/>
</dbReference>
<dbReference type="InterPro" id="IPR012910">
    <property type="entry name" value="Plug_dom"/>
</dbReference>
<feature type="domain" description="TonB-dependent receptor plug" evidence="12">
    <location>
        <begin position="127"/>
        <end position="233"/>
    </location>
</feature>
<dbReference type="Proteomes" id="UP000199306">
    <property type="component" value="Unassembled WGS sequence"/>
</dbReference>
<dbReference type="Pfam" id="PF07715">
    <property type="entry name" value="Plug"/>
    <property type="match status" value="1"/>
</dbReference>
<dbReference type="InterPro" id="IPR023997">
    <property type="entry name" value="TonB-dep_OMP_SusC/RagA_CS"/>
</dbReference>
<dbReference type="Pfam" id="PF13715">
    <property type="entry name" value="CarbopepD_reg_2"/>
    <property type="match status" value="1"/>
</dbReference>
<dbReference type="InterPro" id="IPR000531">
    <property type="entry name" value="Beta-barrel_TonB"/>
</dbReference>
<evidence type="ECO:0000256" key="4">
    <source>
        <dbReference type="ARBA" id="ARBA00022692"/>
    </source>
</evidence>
<dbReference type="OrthoDB" id="9768177at2"/>